<dbReference type="AlphaFoldDB" id="A0A0S2DG17"/>
<gene>
    <name evidence="5" type="ORF">GLE_2210</name>
</gene>
<dbReference type="Proteomes" id="UP000061569">
    <property type="component" value="Chromosome"/>
</dbReference>
<keyword evidence="2" id="KW-1133">Transmembrane helix</keyword>
<organism evidence="5 6">
    <name type="scientific">Lysobacter enzymogenes</name>
    <dbReference type="NCBI Taxonomy" id="69"/>
    <lineage>
        <taxon>Bacteria</taxon>
        <taxon>Pseudomonadati</taxon>
        <taxon>Pseudomonadota</taxon>
        <taxon>Gammaproteobacteria</taxon>
        <taxon>Lysobacterales</taxon>
        <taxon>Lysobacteraceae</taxon>
        <taxon>Lysobacter</taxon>
    </lineage>
</organism>
<feature type="domain" description="NAD-dependent epimerase/dehydratase" evidence="3">
    <location>
        <begin position="189"/>
        <end position="409"/>
    </location>
</feature>
<dbReference type="STRING" id="69.GLE_2210"/>
<dbReference type="Pfam" id="PF01370">
    <property type="entry name" value="Epimerase"/>
    <property type="match status" value="1"/>
</dbReference>
<evidence type="ECO:0000313" key="6">
    <source>
        <dbReference type="Proteomes" id="UP000061569"/>
    </source>
</evidence>
<keyword evidence="2" id="KW-0472">Membrane</keyword>
<evidence type="ECO:0000256" key="2">
    <source>
        <dbReference type="SAM" id="Phobius"/>
    </source>
</evidence>
<feature type="transmembrane region" description="Helical" evidence="2">
    <location>
        <begin position="45"/>
        <end position="62"/>
    </location>
</feature>
<dbReference type="KEGG" id="lez:GLE_2210"/>
<feature type="transmembrane region" description="Helical" evidence="2">
    <location>
        <begin position="141"/>
        <end position="161"/>
    </location>
</feature>
<name>A0A0S2DG17_LYSEN</name>
<evidence type="ECO:0000259" key="3">
    <source>
        <dbReference type="Pfam" id="PF01370"/>
    </source>
</evidence>
<dbReference type="NCBIfam" id="TIGR01777">
    <property type="entry name" value="yfcH"/>
    <property type="match status" value="1"/>
</dbReference>
<sequence>MDLHTLFLSLLLLQIAMGALDTIAHHEVMEKLANRRSAALELKLHSARGFVYGALFLVFAWLRPQGLWLAAVWLLVLIEVGITLWDFVVEDATRLLPNTERVLHTVLAVNGGAMFAVYALATRGDWALPSALAPAAHGTLLQSAMSWALTAAALGIAASAVRDGLAARANAAEPAPRPLLAQHPQQHFLVSGGTGFIGTALVEGLLAGGHRITVLSRDPRRAALRFGGRARCIADTAELRDDERIDVVVNLAGAPVVGPRWTPQRKRALLASRIGTTDALRAWCDRASVKPALWLQASAVGLYGAHARSAPEQREFAPVPGDFPSALCAAWERAAAPVGERGVRLATMRLGLVLHRSGGLLPMLSLAAALGGAARLGDGRQWFAWVHLDDVLRFVEYAVEHAGVRGPYNLVAPGGCTQAEFTRELARSLHRPAWLAMPAAPLRLALGEMATMLLDGPVAAPQRLTDQRFVFAHPVLASALRGAHAGLARDLRSDYVGVGHPGEGHGTVATH</sequence>
<evidence type="ECO:0000313" key="5">
    <source>
        <dbReference type="EMBL" id="ALN57559.1"/>
    </source>
</evidence>
<evidence type="ECO:0000256" key="1">
    <source>
        <dbReference type="ARBA" id="ARBA00009353"/>
    </source>
</evidence>
<comment type="similarity">
    <text evidence="1">Belongs to the NAD(P)-dependent epimerase/dehydratase family. SDR39U1 subfamily.</text>
</comment>
<protein>
    <submittedName>
        <fullName evidence="5">NAD dependent epimerase/dehydratase family</fullName>
    </submittedName>
</protein>
<keyword evidence="2" id="KW-0812">Transmembrane</keyword>
<dbReference type="EMBL" id="CP013140">
    <property type="protein sequence ID" value="ALN57559.1"/>
    <property type="molecule type" value="Genomic_DNA"/>
</dbReference>
<feature type="transmembrane region" description="Helical" evidence="2">
    <location>
        <begin position="101"/>
        <end position="121"/>
    </location>
</feature>
<reference evidence="5 6" key="1">
    <citation type="submission" date="2015-11" db="EMBL/GenBank/DDBJ databases">
        <title>Genome sequences of Lysobacter enzymogenes strain C3 and Lysobacter antibioticus ATCC 29479.</title>
        <authorList>
            <person name="Kobayashi D.Y."/>
        </authorList>
    </citation>
    <scope>NUCLEOTIDE SEQUENCE [LARGE SCALE GENOMIC DNA]</scope>
    <source>
        <strain evidence="5 6">C3</strain>
    </source>
</reference>
<evidence type="ECO:0000259" key="4">
    <source>
        <dbReference type="Pfam" id="PF08338"/>
    </source>
</evidence>
<dbReference type="SUPFAM" id="SSF51735">
    <property type="entry name" value="NAD(P)-binding Rossmann-fold domains"/>
    <property type="match status" value="1"/>
</dbReference>
<dbReference type="PANTHER" id="PTHR11092">
    <property type="entry name" value="SUGAR NUCLEOTIDE EPIMERASE RELATED"/>
    <property type="match status" value="1"/>
</dbReference>
<dbReference type="InterPro" id="IPR010099">
    <property type="entry name" value="SDR39U1"/>
</dbReference>
<dbReference type="InterPro" id="IPR036291">
    <property type="entry name" value="NAD(P)-bd_dom_sf"/>
</dbReference>
<dbReference type="OrthoDB" id="9771302at2"/>
<feature type="domain" description="DUF1731" evidence="4">
    <location>
        <begin position="437"/>
        <end position="481"/>
    </location>
</feature>
<dbReference type="InterPro" id="IPR013549">
    <property type="entry name" value="DUF1731"/>
</dbReference>
<dbReference type="InterPro" id="IPR001509">
    <property type="entry name" value="Epimerase_deHydtase"/>
</dbReference>
<feature type="transmembrane region" description="Helical" evidence="2">
    <location>
        <begin position="6"/>
        <end position="24"/>
    </location>
</feature>
<dbReference type="Pfam" id="PF08338">
    <property type="entry name" value="DUF1731"/>
    <property type="match status" value="1"/>
</dbReference>
<proteinExistence type="inferred from homology"/>
<dbReference type="PATRIC" id="fig|69.6.peg.2172"/>
<accession>A0A0S2DG17</accession>
<dbReference type="PANTHER" id="PTHR11092:SF0">
    <property type="entry name" value="EPIMERASE FAMILY PROTEIN SDR39U1"/>
    <property type="match status" value="1"/>
</dbReference>
<feature type="transmembrane region" description="Helical" evidence="2">
    <location>
        <begin position="68"/>
        <end position="89"/>
    </location>
</feature>
<dbReference type="Gene3D" id="3.40.50.720">
    <property type="entry name" value="NAD(P)-binding Rossmann-like Domain"/>
    <property type="match status" value="1"/>
</dbReference>